<reference evidence="13 14" key="1">
    <citation type="submission" date="2010-06" db="EMBL/GenBank/DDBJ databases">
        <title>Genetic diversity of rhabdoviruses.</title>
        <authorList>
            <person name="Palacios G."/>
            <person name="Savji N."/>
            <person name="Gogo S."/>
            <person name="Tesh R."/>
            <person name="Lipkin W."/>
        </authorList>
    </citation>
    <scope>NUCLEOTIDE SEQUENCE [LARGE SCALE GENOMIC DNA]</scope>
</reference>
<feature type="region of interest" description="Disordered" evidence="12">
    <location>
        <begin position="61"/>
        <end position="98"/>
    </location>
</feature>
<keyword evidence="6" id="KW-0946">Virion</keyword>
<comment type="subunit">
    <text evidence="11">Homodimer. Interacts with the L polymerase; the association of P and L forms the polymerase complex and positions P optimally for encapsidation of newly synthesized genomes with the nucleoprotein. Interacts (via N-terminus) with N(0). Interacts (via C-terminus) with N in ribonucleocapsid (via C-terminus); this interaction allows to package the L polymerase in the virion and positions the polymerase on the template, since P acts as a bridge between N and L.</text>
</comment>
<keyword evidence="8" id="KW-0143">Chaperone</keyword>
<organism evidence="13 14">
    <name type="scientific">Vesiculovirus jurona</name>
    <dbReference type="NCBI Taxonomy" id="1972568"/>
    <lineage>
        <taxon>Viruses</taxon>
        <taxon>Riboviria</taxon>
        <taxon>Orthornavirae</taxon>
        <taxon>Negarnaviricota</taxon>
        <taxon>Haploviricotina</taxon>
        <taxon>Monjiviricetes</taxon>
        <taxon>Mononegavirales</taxon>
        <taxon>Rhabdoviridae</taxon>
        <taxon>Alpharhabdovirinae</taxon>
        <taxon>Vesiculovirus</taxon>
    </lineage>
</organism>
<evidence type="ECO:0000256" key="7">
    <source>
        <dbReference type="ARBA" id="ARBA00022953"/>
    </source>
</evidence>
<name>I1SV83_9RHAB</name>
<evidence type="ECO:0000313" key="13">
    <source>
        <dbReference type="EMBL" id="AEG25347.1"/>
    </source>
</evidence>
<feature type="compositionally biased region" description="Acidic residues" evidence="12">
    <location>
        <begin position="65"/>
        <end position="98"/>
    </location>
</feature>
<feature type="compositionally biased region" description="Low complexity" evidence="12">
    <location>
        <begin position="209"/>
        <end position="224"/>
    </location>
</feature>
<feature type="region of interest" description="Disordered" evidence="12">
    <location>
        <begin position="197"/>
        <end position="224"/>
    </location>
</feature>
<dbReference type="EMBL" id="HM566194">
    <property type="protein sequence ID" value="AEG25347.1"/>
    <property type="molecule type" value="Viral_cRNA"/>
</dbReference>
<dbReference type="InterPro" id="IPR043036">
    <property type="entry name" value="Phosphoprotein_C_viral"/>
</dbReference>
<protein>
    <recommendedName>
        <fullName evidence="4">Phosphoprotein</fullName>
    </recommendedName>
    <alternativeName>
        <fullName evidence="10">Protein M1</fullName>
    </alternativeName>
</protein>
<dbReference type="GO" id="GO:0044423">
    <property type="term" value="C:virion component"/>
    <property type="evidence" value="ECO:0007669"/>
    <property type="project" value="UniProtKB-KW"/>
</dbReference>
<evidence type="ECO:0000256" key="12">
    <source>
        <dbReference type="SAM" id="MobiDB-lite"/>
    </source>
</evidence>
<keyword evidence="7" id="KW-0693">Viral RNA replication</keyword>
<proteinExistence type="inferred from homology"/>
<comment type="similarity">
    <text evidence="3">Belongs to the vesiculovirus protein P family.</text>
</comment>
<dbReference type="Gene3D" id="1.10.8.440">
    <property type="entry name" value="Vesicular stomatitis virus phosphoprotein C-terminal domain"/>
    <property type="match status" value="1"/>
</dbReference>
<evidence type="ECO:0000256" key="4">
    <source>
        <dbReference type="ARBA" id="ARBA00020572"/>
    </source>
</evidence>
<comment type="subcellular location">
    <subcellularLocation>
        <location evidence="1">Host cytoplasm</location>
    </subcellularLocation>
    <subcellularLocation>
        <location evidence="2">Virion</location>
    </subcellularLocation>
</comment>
<evidence type="ECO:0000256" key="5">
    <source>
        <dbReference type="ARBA" id="ARBA00022553"/>
    </source>
</evidence>
<evidence type="ECO:0000256" key="9">
    <source>
        <dbReference type="ARBA" id="ARBA00023200"/>
    </source>
</evidence>
<sequence length="306" mass="34424">MKKMLTGINMSALKNVLKSYPNLKQTFDELNEMEENGSVLQNPTNEDVSVEHPPLYHSLDILSESSEEDTEEESEVEDLGEMENVSVDDEKDQSEEIDDDNFHVSFNEKLPWTAMTQKTVNGQLRVNMSAPEGLNELQFEQWVSSIENLMSLSKSLRLHSAELSIIEDGIQIDEKLNSCLSRTSCFKALPEFKDPAGEKKGSENLTIASSPSGSCESESSDLSGLPSLHQEEIKNMIEEKFILRSEDKKCKEYHTSFAELFGSKEAALAFLNGNPVGIDELVCAGLKRRGIFNRMRIKYVLKPIFK</sequence>
<evidence type="ECO:0000256" key="8">
    <source>
        <dbReference type="ARBA" id="ARBA00023186"/>
    </source>
</evidence>
<evidence type="ECO:0000313" key="14">
    <source>
        <dbReference type="Proteomes" id="UP000146712"/>
    </source>
</evidence>
<keyword evidence="5" id="KW-0597">Phosphoprotein</keyword>
<evidence type="ECO:0000256" key="6">
    <source>
        <dbReference type="ARBA" id="ARBA00022844"/>
    </source>
</evidence>
<evidence type="ECO:0000256" key="11">
    <source>
        <dbReference type="ARBA" id="ARBA00050005"/>
    </source>
</evidence>
<accession>I1SV83</accession>
<evidence type="ECO:0000256" key="10">
    <source>
        <dbReference type="ARBA" id="ARBA00032207"/>
    </source>
</evidence>
<keyword evidence="9" id="KW-1035">Host cytoplasm</keyword>
<dbReference type="GO" id="GO:0030430">
    <property type="term" value="C:host cell cytoplasm"/>
    <property type="evidence" value="ECO:0007669"/>
    <property type="project" value="UniProtKB-SubCell"/>
</dbReference>
<dbReference type="Proteomes" id="UP000146712">
    <property type="component" value="Segment"/>
</dbReference>
<evidence type="ECO:0000256" key="1">
    <source>
        <dbReference type="ARBA" id="ARBA00004192"/>
    </source>
</evidence>
<evidence type="ECO:0000256" key="3">
    <source>
        <dbReference type="ARBA" id="ARBA00008502"/>
    </source>
</evidence>
<evidence type="ECO:0000256" key="2">
    <source>
        <dbReference type="ARBA" id="ARBA00004328"/>
    </source>
</evidence>